<evidence type="ECO:0000313" key="1">
    <source>
        <dbReference type="EMBL" id="OWM83655.1"/>
    </source>
</evidence>
<sequence length="175" mass="19805">MQWLWRCMNGLLAASSPKNLVRTFKDNDHAYLSEVCRNHMGNYAALIEFSYGTRLDFLFISEGVSASSWEAFAFSLKGTLFADEVQVHFKKPLPASTYSSSSVADNHGYHHQRPGISCASLFKPRSSSGEGYLVIDRKKMKKRHILGNKWSEYQPMQEHPIAELESLLALSKQSL</sequence>
<protein>
    <submittedName>
        <fullName evidence="1">Uncharacterized protein</fullName>
    </submittedName>
</protein>
<dbReference type="Proteomes" id="UP000197138">
    <property type="component" value="Unassembled WGS sequence"/>
</dbReference>
<accession>A0A218XEK8</accession>
<evidence type="ECO:0000313" key="2">
    <source>
        <dbReference type="Proteomes" id="UP000197138"/>
    </source>
</evidence>
<dbReference type="AlphaFoldDB" id="A0A218XEK8"/>
<name>A0A218XEK8_PUNGR</name>
<proteinExistence type="predicted"/>
<comment type="caution">
    <text evidence="1">The sequence shown here is derived from an EMBL/GenBank/DDBJ whole genome shotgun (WGS) entry which is preliminary data.</text>
</comment>
<reference evidence="2" key="1">
    <citation type="journal article" date="2017" name="Plant J.">
        <title>The pomegranate (Punica granatum L.) genome and the genomics of punicalagin biosynthesis.</title>
        <authorList>
            <person name="Qin G."/>
            <person name="Xu C."/>
            <person name="Ming R."/>
            <person name="Tang H."/>
            <person name="Guyot R."/>
            <person name="Kramer E.M."/>
            <person name="Hu Y."/>
            <person name="Yi X."/>
            <person name="Qi Y."/>
            <person name="Xu X."/>
            <person name="Gao Z."/>
            <person name="Pan H."/>
            <person name="Jian J."/>
            <person name="Tian Y."/>
            <person name="Yue Z."/>
            <person name="Xu Y."/>
        </authorList>
    </citation>
    <scope>NUCLEOTIDE SEQUENCE [LARGE SCALE GENOMIC DNA]</scope>
    <source>
        <strain evidence="2">cv. Dabenzi</strain>
    </source>
</reference>
<dbReference type="EMBL" id="MTKT01001810">
    <property type="protein sequence ID" value="OWM83655.1"/>
    <property type="molecule type" value="Genomic_DNA"/>
</dbReference>
<gene>
    <name evidence="1" type="ORF">CDL15_Pgr004084</name>
</gene>
<organism evidence="1 2">
    <name type="scientific">Punica granatum</name>
    <name type="common">Pomegranate</name>
    <dbReference type="NCBI Taxonomy" id="22663"/>
    <lineage>
        <taxon>Eukaryota</taxon>
        <taxon>Viridiplantae</taxon>
        <taxon>Streptophyta</taxon>
        <taxon>Embryophyta</taxon>
        <taxon>Tracheophyta</taxon>
        <taxon>Spermatophyta</taxon>
        <taxon>Magnoliopsida</taxon>
        <taxon>eudicotyledons</taxon>
        <taxon>Gunneridae</taxon>
        <taxon>Pentapetalae</taxon>
        <taxon>rosids</taxon>
        <taxon>malvids</taxon>
        <taxon>Myrtales</taxon>
        <taxon>Lythraceae</taxon>
        <taxon>Punica</taxon>
    </lineage>
</organism>